<dbReference type="Proteomes" id="UP000269544">
    <property type="component" value="Chromosome"/>
</dbReference>
<gene>
    <name evidence="1" type="ORF">NCTC13079_01432</name>
</gene>
<keyword evidence="2" id="KW-1185">Reference proteome</keyword>
<evidence type="ECO:0000313" key="2">
    <source>
        <dbReference type="Proteomes" id="UP000269544"/>
    </source>
</evidence>
<name>A0A448V354_9FIRM</name>
<dbReference type="KEGG" id="piv:NCTC13079_01432"/>
<dbReference type="AlphaFoldDB" id="A0A448V354"/>
<evidence type="ECO:0000313" key="1">
    <source>
        <dbReference type="EMBL" id="VEJ36228.1"/>
    </source>
</evidence>
<sequence>MEFKEFIRNNWCKRNEYLKHVHMPNIPNFPQYKEGAFVEEYENALVLNKMLEEFRNSAE</sequence>
<dbReference type="EMBL" id="LR134523">
    <property type="protein sequence ID" value="VEJ36228.1"/>
    <property type="molecule type" value="Genomic_DNA"/>
</dbReference>
<accession>A0A448V354</accession>
<protein>
    <submittedName>
        <fullName evidence="1">Uncharacterized protein</fullName>
    </submittedName>
</protein>
<organism evidence="1 2">
    <name type="scientific">Aedoeadaptatus ivorii</name>
    <dbReference type="NCBI Taxonomy" id="54006"/>
    <lineage>
        <taxon>Bacteria</taxon>
        <taxon>Bacillati</taxon>
        <taxon>Bacillota</taxon>
        <taxon>Tissierellia</taxon>
        <taxon>Tissierellales</taxon>
        <taxon>Peptoniphilaceae</taxon>
        <taxon>Aedoeadaptatus</taxon>
    </lineage>
</organism>
<proteinExistence type="predicted"/>
<reference evidence="1 2" key="1">
    <citation type="submission" date="2018-12" db="EMBL/GenBank/DDBJ databases">
        <authorList>
            <consortium name="Pathogen Informatics"/>
        </authorList>
    </citation>
    <scope>NUCLEOTIDE SEQUENCE [LARGE SCALE GENOMIC DNA]</scope>
    <source>
        <strain evidence="1 2">NCTC13079</strain>
    </source>
</reference>